<reference evidence="1 2" key="1">
    <citation type="submission" date="2021-07" db="EMBL/GenBank/DDBJ databases">
        <authorList>
            <person name="Palmer J.M."/>
        </authorList>
    </citation>
    <scope>NUCLEOTIDE SEQUENCE [LARGE SCALE GENOMIC DNA]</scope>
    <source>
        <strain evidence="1 2">AT_MEX2019</strain>
        <tissue evidence="1">Muscle</tissue>
    </source>
</reference>
<accession>A0ABU7A7S5</accession>
<dbReference type="EMBL" id="JAHUTI010005109">
    <property type="protein sequence ID" value="MED6234141.1"/>
    <property type="molecule type" value="Genomic_DNA"/>
</dbReference>
<dbReference type="Proteomes" id="UP001345963">
    <property type="component" value="Unassembled WGS sequence"/>
</dbReference>
<evidence type="ECO:0000313" key="1">
    <source>
        <dbReference type="EMBL" id="MED6234141.1"/>
    </source>
</evidence>
<keyword evidence="2" id="KW-1185">Reference proteome</keyword>
<comment type="caution">
    <text evidence="1">The sequence shown here is derived from an EMBL/GenBank/DDBJ whole genome shotgun (WGS) entry which is preliminary data.</text>
</comment>
<organism evidence="1 2">
    <name type="scientific">Ataeniobius toweri</name>
    <dbReference type="NCBI Taxonomy" id="208326"/>
    <lineage>
        <taxon>Eukaryota</taxon>
        <taxon>Metazoa</taxon>
        <taxon>Chordata</taxon>
        <taxon>Craniata</taxon>
        <taxon>Vertebrata</taxon>
        <taxon>Euteleostomi</taxon>
        <taxon>Actinopterygii</taxon>
        <taxon>Neopterygii</taxon>
        <taxon>Teleostei</taxon>
        <taxon>Neoteleostei</taxon>
        <taxon>Acanthomorphata</taxon>
        <taxon>Ovalentaria</taxon>
        <taxon>Atherinomorphae</taxon>
        <taxon>Cyprinodontiformes</taxon>
        <taxon>Goodeidae</taxon>
        <taxon>Ataeniobius</taxon>
    </lineage>
</organism>
<proteinExistence type="predicted"/>
<gene>
    <name evidence="1" type="ORF">ATANTOWER_023105</name>
</gene>
<protein>
    <submittedName>
        <fullName evidence="1">Uncharacterized protein</fullName>
    </submittedName>
</protein>
<sequence length="188" mass="21478">MTPVSRTKGFVHGSRTLHLRHRRAPSMPHNDLTAFSHCLEKRLQMYRTDDISCLHPTAATLCSLLCWTTCLLNIGPFARCWTLPGLPAFSAILYPRTVRYYKSQRPLRLIGQGRRSSEATVHYITEYEMAHHLLFTLETGPATEAHHSGEEVPRGFHLFSSLANEKEKFMKEVSGIRRPEISLCRSKT</sequence>
<evidence type="ECO:0000313" key="2">
    <source>
        <dbReference type="Proteomes" id="UP001345963"/>
    </source>
</evidence>
<name>A0ABU7A7S5_9TELE</name>